<evidence type="ECO:0000313" key="5">
    <source>
        <dbReference type="EMBL" id="TPX36491.1"/>
    </source>
</evidence>
<dbReference type="EMBL" id="QEAO01000004">
    <property type="protein sequence ID" value="TPX36491.1"/>
    <property type="molecule type" value="Genomic_DNA"/>
</dbReference>
<reference evidence="5 6" key="1">
    <citation type="journal article" date="2019" name="Sci. Rep.">
        <title>Comparative genomics of chytrid fungi reveal insights into the obligate biotrophic and pathogenic lifestyle of Synchytrium endobioticum.</title>
        <authorList>
            <person name="van de Vossenberg B.T.L.H."/>
            <person name="Warris S."/>
            <person name="Nguyen H.D.T."/>
            <person name="van Gent-Pelzer M.P.E."/>
            <person name="Joly D.L."/>
            <person name="van de Geest H.C."/>
            <person name="Bonants P.J.M."/>
            <person name="Smith D.S."/>
            <person name="Levesque C.A."/>
            <person name="van der Lee T.A.J."/>
        </authorList>
    </citation>
    <scope>NUCLEOTIDE SEQUENCE [LARGE SCALE GENOMIC DNA]</scope>
    <source>
        <strain evidence="5 6">JEL517</strain>
    </source>
</reference>
<protein>
    <recommendedName>
        <fullName evidence="7">FMP27 GFWDK domain-containing protein</fullName>
    </recommendedName>
</protein>
<dbReference type="SMART" id="SM01216">
    <property type="entry name" value="Fmp27_WPPW"/>
    <property type="match status" value="1"/>
</dbReference>
<keyword evidence="2" id="KW-0812">Transmembrane</keyword>
<feature type="compositionally biased region" description="Polar residues" evidence="1">
    <location>
        <begin position="1668"/>
        <end position="1682"/>
    </location>
</feature>
<feature type="region of interest" description="Disordered" evidence="1">
    <location>
        <begin position="1896"/>
        <end position="1920"/>
    </location>
</feature>
<name>A0A507CAH7_9FUNG</name>
<feature type="compositionally biased region" description="Polar residues" evidence="1">
    <location>
        <begin position="1896"/>
        <end position="1910"/>
    </location>
</feature>
<feature type="domain" description="FMP27/BLTP2/Hobbit GFWDK motif-containing RBG unit" evidence="3">
    <location>
        <begin position="1186"/>
        <end position="1336"/>
    </location>
</feature>
<organism evidence="5 6">
    <name type="scientific">Synchytrium microbalum</name>
    <dbReference type="NCBI Taxonomy" id="1806994"/>
    <lineage>
        <taxon>Eukaryota</taxon>
        <taxon>Fungi</taxon>
        <taxon>Fungi incertae sedis</taxon>
        <taxon>Chytridiomycota</taxon>
        <taxon>Chytridiomycota incertae sedis</taxon>
        <taxon>Chytridiomycetes</taxon>
        <taxon>Synchytriales</taxon>
        <taxon>Synchytriaceae</taxon>
        <taxon>Synchytrium</taxon>
    </lineage>
</organism>
<dbReference type="Proteomes" id="UP000319731">
    <property type="component" value="Unassembled WGS sequence"/>
</dbReference>
<sequence>MSESPSTWILVLSLAILLILLLYLTLVGLLRRNYGISFRSIGFCSLAGLTRSAVSDGASWDIELIATKIHTRSHTAPSWITLCIQKPHIRINLADLQHDLASSKPKKKRKSQNPWWLNEGILRLIVQTGLKWLFTVFDVVVEGCVVSVILDDEGSLELKWCQDKISIGRLYSATLAAGNGDGAVPLTIEDTILLQVNAVLTGCQIYACLGEPNRWTPVLLNSDSTASVVLRNGDDYPLKASVKQAAGEELLININIGSTSLDTSPLVRLQSKREESLGSWQRLQELDMALNGSSGLKITTNPLPIPNSHPATNKQPPPVINEPLPAWLANPARLANQIRRLAIFRPTISLSTRQFVIETLVSLPIGRREAFKILSSLEHIRAEVGLGLVQDQRDGRSSLTCSAEFLVEKMVSDVSDLENTSPGTRSLIRLMDIAEIKVDAGLETYLGTSVLVGSMATRRSPSVLAESSASLSVSIIKPHIILDDQIVAILETVAESPVSLSAMPFSTPPQVPSDISEDIGTSPLCNADIMKQKMQAILQLLTDVMPWDVRLNALVASPSVAVRLSAYNPSHRSNEDALLTLDVGDLTFGSRIQAQPAPYAALSDGPVSNVDIHASASIDGISVEAVNLDANTVLPTPERRPDRLIHLQRIEGEVNGSLSIGESLEQSRLVMTALVKLSRIDCDMAPIVSSAFLDYFSLAVALSTSIRIVTRAFQKLPTSQHSPSTSKPTRSISQIPHELQMGFELTKVDVVLVSEGASPCATFGLLEDVALQVKFESNPVQATSSIGGHVKRIQAWTSNSYSTQEFETLAAMTQSNISSYRSGNDLHIVFDLAELVGSFSLRRYYIVVVSAAYLMKMVDVLSIRRMKPKNVLPSKSKPSIEVNVGKVSVACDLPDRVLLDLQCRKTACIISDGKNMSVSIENTIVSAPTPHSDTFENLVVVDSFSLIMRKESTKGAVLTMALTASEILLINPYGYELSGIIENGINLSKALMFLHQNLLGFQPRPRPSTGHTTISQHEIPTLTIDVKSLVVKLCDSPFEMHLSRTFTLGLDEQSARLARHAAFEKRIMAKLAHERDEHGDDSILEFGNSRSQEVRRAWGLLQEFNSKSWIESLKKSESDPRYLRPLVTITLLNLHLKAEYPTLPCQTIEKSINALDSETPDHFKYFELIPREVTLGTQYASLEFRDHLLPFVAVPGQRPLDSASTEPCLVAKGLVIIAERLPSYESRREVKLSLDPLRLDPLIIERFVNPPKIYLDVTVNINTPQISRICWGTAMEPALGDMVRVFDTIFRQSVDPSPPSGWWDKVRLMFHGRLKVKMYGGGLVFRMLASRSPYYDPSAHFGSYGMDIGLRGAVAASMNDSDDPNENILIESEELTVAFPGLLYDERGETDAQKRLKAVDLVVLKLCGGVKLSCGLRFMTSASTSRRGSGTASSPREDNGLVIEEEFYRAIQRRHVDVVGRVPEYAKPDFYGHEYDSFAGFRSTAIHLTVSLESPRPFYSSLVEQSNSFCLTSSALDHFMALIRMYSNPLGQIPIHRGSVFSQGVPERRRSEKLSRVLKSIHLKAQMRPILMSFVTPGNEGTAPVGVRTLSKEITGEIFFRHDRVFRLDPVAKVIRGDGMALSEDVGETDYSIQRISWSWAIDATRIELAQVEGRMIEFSKTATVLSESNLQQSPTQSTSSEHSQDDNWLVDGDPHPSSLVMIPFMWSPRFAYYRTSKKPEALPESLIRSPVDVFSTQINLCHARLREIEGYIRRLLEIQRMLEQRMAVFFDDSLRQESQAIVEKLAILYEKKTVIDEYIQRCERQRESINDHGQGTQKTESVAEAKQSPFDHHFIIHNISVLWRKDVRNAWFKLLDLHGSHSTVRYCMSNAAMRIAQDIIATSSQIKANDLSATHNIPSNLSRLPSPTSKGPEGPVEANESQIVDDLLTRLVAEQDVNFLAQNEYNADTVDAQPDTETSALHRLALPDQPEYVASNNPESPDFVHSSLWIESKYIIQFINAQVNMESDSSTSDGGGNKCVLVAADIMQLQSVSILASSRDHSDPNVYLEDLVTSRLVFSIHNAQFLVAQRTEFAKSVATSTDDLSDVMSGAWPLWLPVECMIDLSSPTGDFKRVIDRTSAFLHRDKSNPLFLKRTEKSADMKQLMKDDLIRIRFPDFIIDVNSAQYLVFHDVIEHLLVYREPSTKDRREKLRKMLLAFEQMEDFRKVAEIVVDRQTKVRQAESLMKYGTATYGRVVTTDSVTFQHTDLVKYLSQNKDDLVIVLDAMTKFRDLSRRRLQGSVAWQMHFTVGNMVWLMEDDVGDPLCRWMLKNAVFRWVHNEDLSSSNTLEIDRLVIENLSNTSSVFKELLGPYIPDKRIVDFKRQKMLRVFWREMAPVAGIKVVDHFELNLFPLSFQITYDVGKKILRYIFPKPTAPAAATISEVVPLDKKLEMPATRRNRTGSLMAGVDVSEERAALIAKGRAAQTAVIAADSRNPVKKMRNVSSRESRTYSSGGFTNSATSASLQLTPMDNLRQMQTRATENRTFIYIKLPESQHCLSYRGSKEKNLEDLTNFVFRMPSLEYRNKTWTWLDFINQVKKDSIRAVWANAPSLVREKLFARAIAESESTHNSDSVGVPLSTSSTQSSISTSSAATGSDITAISAIGNAPDDHGSIHESSTSSSSTIGTRRFRPFTIGRWGKHETDHSNEEMDDGATKARLLFGKTRQYT</sequence>
<keyword evidence="2" id="KW-0472">Membrane</keyword>
<evidence type="ECO:0000256" key="1">
    <source>
        <dbReference type="SAM" id="MobiDB-lite"/>
    </source>
</evidence>
<evidence type="ECO:0000259" key="3">
    <source>
        <dbReference type="SMART" id="SM01214"/>
    </source>
</evidence>
<dbReference type="OrthoDB" id="1562405at2759"/>
<evidence type="ECO:0000313" key="6">
    <source>
        <dbReference type="Proteomes" id="UP000319731"/>
    </source>
</evidence>
<feature type="region of interest" description="Disordered" evidence="1">
    <location>
        <begin position="1668"/>
        <end position="1690"/>
    </location>
</feature>
<dbReference type="RefSeq" id="XP_031026705.1">
    <property type="nucleotide sequence ID" value="XM_031167243.1"/>
</dbReference>
<dbReference type="Pfam" id="PF10344">
    <property type="entry name" value="Hobbit"/>
    <property type="match status" value="1"/>
</dbReference>
<dbReference type="SMART" id="SM01214">
    <property type="entry name" value="Fmp27_GFWDK"/>
    <property type="match status" value="1"/>
</dbReference>
<evidence type="ECO:0000256" key="2">
    <source>
        <dbReference type="SAM" id="Phobius"/>
    </source>
</evidence>
<dbReference type="InterPro" id="IPR019441">
    <property type="entry name" value="FMP27/BLTP2/Hobbit_GFWDK_RBG"/>
</dbReference>
<dbReference type="PANTHER" id="PTHR15678:SF6">
    <property type="entry name" value="BRIDGE-LIKE LIPID TRANSFER PROTEIN FAMILY MEMBER 2"/>
    <property type="match status" value="1"/>
</dbReference>
<proteinExistence type="predicted"/>
<evidence type="ECO:0008006" key="7">
    <source>
        <dbReference type="Google" id="ProtNLM"/>
    </source>
</evidence>
<dbReference type="PANTHER" id="PTHR15678">
    <property type="entry name" value="ANTIGEN MLAA-22-RELATED"/>
    <property type="match status" value="1"/>
</dbReference>
<feature type="domain" description="FMP27 WPPW motif-containing RBG unit" evidence="4">
    <location>
        <begin position="1623"/>
        <end position="2102"/>
    </location>
</feature>
<comment type="caution">
    <text evidence="5">The sequence shown here is derived from an EMBL/GenBank/DDBJ whole genome shotgun (WGS) entry which is preliminary data.</text>
</comment>
<feature type="transmembrane region" description="Helical" evidence="2">
    <location>
        <begin position="6"/>
        <end position="30"/>
    </location>
</feature>
<dbReference type="GeneID" id="42002540"/>
<keyword evidence="2" id="KW-1133">Transmembrane helix</keyword>
<keyword evidence="6" id="KW-1185">Reference proteome</keyword>
<accession>A0A507CAH7</accession>
<evidence type="ECO:0000259" key="4">
    <source>
        <dbReference type="SMART" id="SM01216"/>
    </source>
</evidence>
<dbReference type="InterPro" id="IPR045167">
    <property type="entry name" value="Hobbit"/>
</dbReference>
<gene>
    <name evidence="5" type="ORF">SmJEL517_g01315</name>
</gene>
<dbReference type="InterPro" id="IPR019449">
    <property type="entry name" value="FMP27_WPPW_RBG"/>
</dbReference>
<dbReference type="STRING" id="1806994.A0A507CAH7"/>
<feature type="compositionally biased region" description="Low complexity" evidence="1">
    <location>
        <begin position="2620"/>
        <end position="2645"/>
    </location>
</feature>
<feature type="region of interest" description="Disordered" evidence="1">
    <location>
        <begin position="2610"/>
        <end position="2667"/>
    </location>
</feature>